<organism evidence="3 4">
    <name type="scientific">Litoribrevibacter euphylliae</name>
    <dbReference type="NCBI Taxonomy" id="1834034"/>
    <lineage>
        <taxon>Bacteria</taxon>
        <taxon>Pseudomonadati</taxon>
        <taxon>Pseudomonadota</taxon>
        <taxon>Gammaproteobacteria</taxon>
        <taxon>Oceanospirillales</taxon>
        <taxon>Oceanospirillaceae</taxon>
        <taxon>Litoribrevibacter</taxon>
    </lineage>
</organism>
<dbReference type="PROSITE" id="PS51257">
    <property type="entry name" value="PROKAR_LIPOPROTEIN"/>
    <property type="match status" value="1"/>
</dbReference>
<accession>A0ABV7HMQ6</accession>
<dbReference type="EMBL" id="JBHRSZ010000007">
    <property type="protein sequence ID" value="MFC3152637.1"/>
    <property type="molecule type" value="Genomic_DNA"/>
</dbReference>
<name>A0ABV7HMQ6_9GAMM</name>
<protein>
    <submittedName>
        <fullName evidence="3">Uncharacterized protein</fullName>
    </submittedName>
</protein>
<gene>
    <name evidence="3" type="ORF">ACFOEK_16495</name>
</gene>
<evidence type="ECO:0000313" key="3">
    <source>
        <dbReference type="EMBL" id="MFC3152637.1"/>
    </source>
</evidence>
<feature type="region of interest" description="Disordered" evidence="1">
    <location>
        <begin position="29"/>
        <end position="48"/>
    </location>
</feature>
<evidence type="ECO:0000256" key="1">
    <source>
        <dbReference type="SAM" id="MobiDB-lite"/>
    </source>
</evidence>
<evidence type="ECO:0000313" key="4">
    <source>
        <dbReference type="Proteomes" id="UP001595476"/>
    </source>
</evidence>
<feature type="chain" id="PRO_5046287642" evidence="2">
    <location>
        <begin position="25"/>
        <end position="479"/>
    </location>
</feature>
<reference evidence="4" key="1">
    <citation type="journal article" date="2019" name="Int. J. Syst. Evol. Microbiol.">
        <title>The Global Catalogue of Microorganisms (GCM) 10K type strain sequencing project: providing services to taxonomists for standard genome sequencing and annotation.</title>
        <authorList>
            <consortium name="The Broad Institute Genomics Platform"/>
            <consortium name="The Broad Institute Genome Sequencing Center for Infectious Disease"/>
            <person name="Wu L."/>
            <person name="Ma J."/>
        </authorList>
    </citation>
    <scope>NUCLEOTIDE SEQUENCE [LARGE SCALE GENOMIC DNA]</scope>
    <source>
        <strain evidence="4">KCTC 52438</strain>
    </source>
</reference>
<keyword evidence="4" id="KW-1185">Reference proteome</keyword>
<sequence>MKSNVLTPALPFKTLALASALTLAGCGGGGGSSSGGGTPTNPGTSNQDITVIDGYLENAQICIDRNRNSSCDQGETLDETTNAQGKIAIDDADKEYPIIARIIAGQTQDADHIGMISNSYELVAEAGSSVVTPFTTLAKQLNLSTAQLAALLNVHESVVAEDYVELKANADLADDARQAHLFARSIIPALSEEMDADDFNTLVTQFAQALVNQQNLGTDLDSIRFNLSETGAEVEPVDQSVEHLFDRQLWSLVHLTRIIGLKEFHNNITFEDGNVNGILTIPAPYEFDGHRLIFGNNDEYSHEVVYQSENLILIFDDRDQPYTYIPTDAPNYFYGKPLTAEHFADQTWYHLRDIQSDVNSNEPIIIFTRMEFTDNTVTLTPDGYPPIEADWEIETHDDTADTLTIHLPTREHEAFPGEEKVTLLAYSDTDENVLLVFHDSTQKYVNNLLFKDQSMAEAVTTRWRAAPPIEFDELRRIMQ</sequence>
<comment type="caution">
    <text evidence="3">The sequence shown here is derived from an EMBL/GenBank/DDBJ whole genome shotgun (WGS) entry which is preliminary data.</text>
</comment>
<feature type="signal peptide" evidence="2">
    <location>
        <begin position="1"/>
        <end position="24"/>
    </location>
</feature>
<evidence type="ECO:0000256" key="2">
    <source>
        <dbReference type="SAM" id="SignalP"/>
    </source>
</evidence>
<feature type="compositionally biased region" description="Gly residues" evidence="1">
    <location>
        <begin position="29"/>
        <end position="38"/>
    </location>
</feature>
<keyword evidence="2" id="KW-0732">Signal</keyword>
<dbReference type="Proteomes" id="UP001595476">
    <property type="component" value="Unassembled WGS sequence"/>
</dbReference>
<proteinExistence type="predicted"/>
<dbReference type="RefSeq" id="WP_386722564.1">
    <property type="nucleotide sequence ID" value="NZ_JBHRSZ010000007.1"/>
</dbReference>